<dbReference type="AlphaFoldDB" id="V5CI18"/>
<organism evidence="2 3">
    <name type="scientific">Trypanosoma cruzi Dm28c</name>
    <dbReference type="NCBI Taxonomy" id="1416333"/>
    <lineage>
        <taxon>Eukaryota</taxon>
        <taxon>Discoba</taxon>
        <taxon>Euglenozoa</taxon>
        <taxon>Kinetoplastea</taxon>
        <taxon>Metakinetoplastina</taxon>
        <taxon>Trypanosomatida</taxon>
        <taxon>Trypanosomatidae</taxon>
        <taxon>Trypanosoma</taxon>
        <taxon>Schizotrypanum</taxon>
    </lineage>
</organism>
<dbReference type="EMBL" id="AYLP01001094">
    <property type="protein sequence ID" value="ESS55011.1"/>
    <property type="molecule type" value="Genomic_DNA"/>
</dbReference>
<dbReference type="VEuPathDB" id="TriTrypDB:TCDM_13545"/>
<gene>
    <name evidence="2" type="ORF">TCDM_13545</name>
</gene>
<evidence type="ECO:0000313" key="2">
    <source>
        <dbReference type="EMBL" id="ESS55011.1"/>
    </source>
</evidence>
<dbReference type="OrthoDB" id="10573258at2759"/>
<reference evidence="2 3" key="1">
    <citation type="journal article" date="2014" name="Genome Announc.">
        <title>Trypanosoma cruzi Clone Dm28c Draft Genome Sequence.</title>
        <authorList>
            <person name="Grisard E.C."/>
            <person name="Teixeira S.M."/>
            <person name="de Almeida L.G."/>
            <person name="Stoco P.H."/>
            <person name="Gerber A.L."/>
            <person name="Talavera-Lopez C."/>
            <person name="Lima O.C."/>
            <person name="Andersson B."/>
            <person name="de Vasconcelos A.T."/>
        </authorList>
    </citation>
    <scope>NUCLEOTIDE SEQUENCE [LARGE SCALE GENOMIC DNA]</scope>
    <source>
        <strain evidence="2 3">Dm28c</strain>
    </source>
</reference>
<feature type="region of interest" description="Disordered" evidence="1">
    <location>
        <begin position="178"/>
        <end position="201"/>
    </location>
</feature>
<name>V5CI18_TRYCR</name>
<evidence type="ECO:0000256" key="1">
    <source>
        <dbReference type="SAM" id="MobiDB-lite"/>
    </source>
</evidence>
<dbReference type="Proteomes" id="UP000017861">
    <property type="component" value="Unassembled WGS sequence"/>
</dbReference>
<sequence>MVSSNTTEKRAITCFMENPRNSHSTKQLWDCLQYCICHSHSQCVTLKILPLHCENECLVVVSSRSHPPGWEKEETQASVRLEGGRDSTAVSSTTPPHIQCPVSCADPAMRFWARHCATRCAPSKRNISRVPFSRTRGGGGIRCLAAWWWRRLRCCSVIKDARQKRCCVGWARPSAAIVPTSPTRPRPHPQQQTRKKKKSSTPCHFLVRDGSAFQSNTATRRSAFPQKMRATAPSQCIFLFHFRGMQQLPAPSTREASSCTATCTPCGCVSADTQIKKEPRM</sequence>
<comment type="caution">
    <text evidence="2">The sequence shown here is derived from an EMBL/GenBank/DDBJ whole genome shotgun (WGS) entry which is preliminary data.</text>
</comment>
<evidence type="ECO:0000313" key="3">
    <source>
        <dbReference type="Proteomes" id="UP000017861"/>
    </source>
</evidence>
<proteinExistence type="predicted"/>
<protein>
    <submittedName>
        <fullName evidence="2">Uncharacterized protein</fullName>
    </submittedName>
</protein>
<accession>V5CI18</accession>